<dbReference type="PANTHER" id="PTHR33741:SF5">
    <property type="entry name" value="TRANSMEMBRANE PROTEIN DDB_G0269096-RELATED"/>
    <property type="match status" value="1"/>
</dbReference>
<feature type="compositionally biased region" description="Basic and acidic residues" evidence="1">
    <location>
        <begin position="226"/>
        <end position="244"/>
    </location>
</feature>
<keyword evidence="2" id="KW-0812">Transmembrane</keyword>
<feature type="transmembrane region" description="Helical" evidence="2">
    <location>
        <begin position="107"/>
        <end position="124"/>
    </location>
</feature>
<feature type="transmembrane region" description="Helical" evidence="2">
    <location>
        <begin position="175"/>
        <end position="197"/>
    </location>
</feature>
<accession>A0A8K0WP53</accession>
<gene>
    <name evidence="4" type="ORF">B0I35DRAFT_411183</name>
</gene>
<dbReference type="EMBL" id="JAGPNK010000010">
    <property type="protein sequence ID" value="KAH7312468.1"/>
    <property type="molecule type" value="Genomic_DNA"/>
</dbReference>
<comment type="caution">
    <text evidence="4">The sequence shown here is derived from an EMBL/GenBank/DDBJ whole genome shotgun (WGS) entry which is preliminary data.</text>
</comment>
<name>A0A8K0WP53_9HYPO</name>
<feature type="transmembrane region" description="Helical" evidence="2">
    <location>
        <begin position="78"/>
        <end position="95"/>
    </location>
</feature>
<dbReference type="AlphaFoldDB" id="A0A8K0WP53"/>
<feature type="transmembrane region" description="Helical" evidence="2">
    <location>
        <begin position="49"/>
        <end position="66"/>
    </location>
</feature>
<dbReference type="Proteomes" id="UP000813444">
    <property type="component" value="Unassembled WGS sequence"/>
</dbReference>
<evidence type="ECO:0000313" key="4">
    <source>
        <dbReference type="EMBL" id="KAH7312468.1"/>
    </source>
</evidence>
<keyword evidence="2" id="KW-1133">Transmembrane helix</keyword>
<sequence length="301" mass="33147">MSSTWHFDIDRYLNPFVPRPPWQCIPYPVSRFLGYREHKPKSMGNVRPILWATVGIFCSLSAIEAASMHIPSFEHRGVPIIIGSFGAAAVLEFYAIESPLGQPRNAIFGQLIAAFVGISICQLFKLSDNFNEIRWAGGGLACALATALMALTKTVHPPAGATALLAVVDDAVADLAWFLFPVMLLGCGLMLTVALIINNIERQFPVYWWTPEELRPKGAKQQRSRRPSEVHAEKKSRDSVHEGTDSEATLDLEAGDGASSTGESRASHEIILRAGEVIVPDHVNLRQEELQFLESICLRLS</sequence>
<dbReference type="PANTHER" id="PTHR33741">
    <property type="entry name" value="TRANSMEMBRANE PROTEIN DDB_G0269096-RELATED"/>
    <property type="match status" value="1"/>
</dbReference>
<dbReference type="InterPro" id="IPR058581">
    <property type="entry name" value="TM_HPP"/>
</dbReference>
<dbReference type="InterPro" id="IPR007065">
    <property type="entry name" value="HPP"/>
</dbReference>
<evidence type="ECO:0000256" key="1">
    <source>
        <dbReference type="SAM" id="MobiDB-lite"/>
    </source>
</evidence>
<organism evidence="4 5">
    <name type="scientific">Stachybotrys elegans</name>
    <dbReference type="NCBI Taxonomy" id="80388"/>
    <lineage>
        <taxon>Eukaryota</taxon>
        <taxon>Fungi</taxon>
        <taxon>Dikarya</taxon>
        <taxon>Ascomycota</taxon>
        <taxon>Pezizomycotina</taxon>
        <taxon>Sordariomycetes</taxon>
        <taxon>Hypocreomycetidae</taxon>
        <taxon>Hypocreales</taxon>
        <taxon>Stachybotryaceae</taxon>
        <taxon>Stachybotrys</taxon>
    </lineage>
</organism>
<dbReference type="Pfam" id="PF04982">
    <property type="entry name" value="TM_HPP"/>
    <property type="match status" value="1"/>
</dbReference>
<evidence type="ECO:0000313" key="5">
    <source>
        <dbReference type="Proteomes" id="UP000813444"/>
    </source>
</evidence>
<evidence type="ECO:0000259" key="3">
    <source>
        <dbReference type="Pfam" id="PF04982"/>
    </source>
</evidence>
<feature type="domain" description="HPP transmembrane region" evidence="3">
    <location>
        <begin position="44"/>
        <end position="205"/>
    </location>
</feature>
<dbReference type="OrthoDB" id="2016548at2759"/>
<protein>
    <submittedName>
        <fullName evidence="4">HPP family protein</fullName>
    </submittedName>
</protein>
<feature type="region of interest" description="Disordered" evidence="1">
    <location>
        <begin position="218"/>
        <end position="265"/>
    </location>
</feature>
<reference evidence="4" key="1">
    <citation type="journal article" date="2021" name="Nat. Commun.">
        <title>Genetic determinants of endophytism in the Arabidopsis root mycobiome.</title>
        <authorList>
            <person name="Mesny F."/>
            <person name="Miyauchi S."/>
            <person name="Thiergart T."/>
            <person name="Pickel B."/>
            <person name="Atanasova L."/>
            <person name="Karlsson M."/>
            <person name="Huettel B."/>
            <person name="Barry K.W."/>
            <person name="Haridas S."/>
            <person name="Chen C."/>
            <person name="Bauer D."/>
            <person name="Andreopoulos W."/>
            <person name="Pangilinan J."/>
            <person name="LaButti K."/>
            <person name="Riley R."/>
            <person name="Lipzen A."/>
            <person name="Clum A."/>
            <person name="Drula E."/>
            <person name="Henrissat B."/>
            <person name="Kohler A."/>
            <person name="Grigoriev I.V."/>
            <person name="Martin F.M."/>
            <person name="Hacquard S."/>
        </authorList>
    </citation>
    <scope>NUCLEOTIDE SEQUENCE</scope>
    <source>
        <strain evidence="4">MPI-CAGE-CH-0235</strain>
    </source>
</reference>
<keyword evidence="5" id="KW-1185">Reference proteome</keyword>
<evidence type="ECO:0000256" key="2">
    <source>
        <dbReference type="SAM" id="Phobius"/>
    </source>
</evidence>
<keyword evidence="2" id="KW-0472">Membrane</keyword>
<feature type="transmembrane region" description="Helical" evidence="2">
    <location>
        <begin position="136"/>
        <end position="155"/>
    </location>
</feature>
<proteinExistence type="predicted"/>